<dbReference type="HOGENOM" id="CLU_149202_0_0_3"/>
<sequence>MDAQLTSHEINHYREILQGDDSAQKALTTLEQYDGRFYDSFDELLSQVSGPTKSYDLARLRQAMLKQVREQLCENEHFGTRFQEYSHDLASTALFAQLIVCLEELAAAQEFPFAPAIAAMVVFYLVKIGLNIFCEYTETSVKPPTDDPLSRRIPHD</sequence>
<dbReference type="Proteomes" id="UP000010471">
    <property type="component" value="Chromosome"/>
</dbReference>
<name>K9WPE1_9CYAN</name>
<keyword evidence="2" id="KW-1185">Reference proteome</keyword>
<dbReference type="EMBL" id="CP003630">
    <property type="protein sequence ID" value="AFZ21639.1"/>
    <property type="molecule type" value="Genomic_DNA"/>
</dbReference>
<dbReference type="PATRIC" id="fig|1173027.3.peg.6688"/>
<proteinExistence type="predicted"/>
<protein>
    <submittedName>
        <fullName evidence="1">Uncharacterized protein</fullName>
    </submittedName>
</protein>
<dbReference type="STRING" id="1173027.Mic7113_6039"/>
<dbReference type="AlphaFoldDB" id="K9WPE1"/>
<dbReference type="KEGG" id="mic:Mic7113_6039"/>
<dbReference type="OrthoDB" id="463677at2"/>
<gene>
    <name evidence="1" type="ORF">Mic7113_6039</name>
</gene>
<dbReference type="RefSeq" id="WP_015185768.1">
    <property type="nucleotide sequence ID" value="NC_019738.1"/>
</dbReference>
<evidence type="ECO:0000313" key="1">
    <source>
        <dbReference type="EMBL" id="AFZ21639.1"/>
    </source>
</evidence>
<evidence type="ECO:0000313" key="2">
    <source>
        <dbReference type="Proteomes" id="UP000010471"/>
    </source>
</evidence>
<organism evidence="1 2">
    <name type="scientific">Allocoleopsis franciscana PCC 7113</name>
    <dbReference type="NCBI Taxonomy" id="1173027"/>
    <lineage>
        <taxon>Bacteria</taxon>
        <taxon>Bacillati</taxon>
        <taxon>Cyanobacteriota</taxon>
        <taxon>Cyanophyceae</taxon>
        <taxon>Coleofasciculales</taxon>
        <taxon>Coleofasciculaceae</taxon>
        <taxon>Allocoleopsis</taxon>
        <taxon>Allocoleopsis franciscana</taxon>
    </lineage>
</organism>
<accession>K9WPE1</accession>
<reference evidence="1 2" key="1">
    <citation type="submission" date="2012-06" db="EMBL/GenBank/DDBJ databases">
        <title>Finished chromosome of genome of Microcoleus sp. PCC 7113.</title>
        <authorList>
            <consortium name="US DOE Joint Genome Institute"/>
            <person name="Gugger M."/>
            <person name="Coursin T."/>
            <person name="Rippka R."/>
            <person name="Tandeau De Marsac N."/>
            <person name="Huntemann M."/>
            <person name="Wei C.-L."/>
            <person name="Han J."/>
            <person name="Detter J.C."/>
            <person name="Han C."/>
            <person name="Tapia R."/>
            <person name="Chen A."/>
            <person name="Kyrpides N."/>
            <person name="Mavromatis K."/>
            <person name="Markowitz V."/>
            <person name="Szeto E."/>
            <person name="Ivanova N."/>
            <person name="Pagani I."/>
            <person name="Pati A."/>
            <person name="Goodwin L."/>
            <person name="Nordberg H.P."/>
            <person name="Cantor M.N."/>
            <person name="Hua S.X."/>
            <person name="Woyke T."/>
            <person name="Kerfeld C.A."/>
        </authorList>
    </citation>
    <scope>NUCLEOTIDE SEQUENCE [LARGE SCALE GENOMIC DNA]</scope>
    <source>
        <strain evidence="1 2">PCC 7113</strain>
    </source>
</reference>